<dbReference type="Pfam" id="PF00291">
    <property type="entry name" value="PALP"/>
    <property type="match status" value="1"/>
</dbReference>
<reference evidence="18 19" key="1">
    <citation type="journal article" date="2016" name="Front. Microbiol.">
        <title>Microevolution Analysis of Bacillus coahuilensis Unveils Differences in Phosphorus Acquisition Strategies and Their Regulation.</title>
        <authorList>
            <person name="Gomez-Lunar Z."/>
            <person name="Hernandez-Gonzalez I."/>
            <person name="Rodriguez-Torres M.D."/>
            <person name="Souza V."/>
            <person name="Olmedo-Alvarez G."/>
        </authorList>
    </citation>
    <scope>NUCLEOTIDE SEQUENCE [LARGE SCALE GENOMIC DNA]</scope>
    <source>
        <strain evidence="19">p1.1.43</strain>
    </source>
</reference>
<keyword evidence="9 13" id="KW-0663">Pyridoxal phosphate</keyword>
<feature type="cross-link" description="Isoglutamyl lysine isopeptide (Lys-Gln) (interchain with Q-Cter in protein Pup)" evidence="16">
    <location>
        <position position="143"/>
    </location>
</feature>
<dbReference type="GO" id="GO:0004795">
    <property type="term" value="F:threonine synthase activity"/>
    <property type="evidence" value="ECO:0007669"/>
    <property type="project" value="UniProtKB-UniRule"/>
</dbReference>
<evidence type="ECO:0000256" key="8">
    <source>
        <dbReference type="ARBA" id="ARBA00022697"/>
    </source>
</evidence>
<accession>A0A147K821</accession>
<dbReference type="STRING" id="1150625.Q75_09230"/>
<evidence type="ECO:0000313" key="18">
    <source>
        <dbReference type="EMBL" id="KUP06311.1"/>
    </source>
</evidence>
<protein>
    <recommendedName>
        <fullName evidence="6 12">Threonine synthase</fullName>
        <ecNumber evidence="5 12">4.2.3.1</ecNumber>
    </recommendedName>
</protein>
<name>A0A147K821_9BACI</name>
<evidence type="ECO:0000256" key="14">
    <source>
        <dbReference type="PIRSR" id="PIRSR038945-1"/>
    </source>
</evidence>
<dbReference type="AlphaFoldDB" id="A0A147K821"/>
<gene>
    <name evidence="18" type="ORF">Q75_09230</name>
</gene>
<dbReference type="PATRIC" id="fig|1150625.3.peg.1957"/>
<feature type="binding site" evidence="14">
    <location>
        <begin position="187"/>
        <end position="191"/>
    </location>
    <ligand>
        <name>pyridoxal 5'-phosphate</name>
        <dbReference type="ChEBI" id="CHEBI:597326"/>
    </ligand>
</feature>
<feature type="domain" description="Tryptophan synthase beta chain-like PALP" evidence="17">
    <location>
        <begin position="25"/>
        <end position="317"/>
    </location>
</feature>
<dbReference type="PANTHER" id="PTHR48078:SF6">
    <property type="entry name" value="L-THREONINE DEHYDRATASE CATABOLIC TDCB"/>
    <property type="match status" value="1"/>
</dbReference>
<feature type="binding site" evidence="14">
    <location>
        <position position="87"/>
    </location>
    <ligand>
        <name>pyridoxal 5'-phosphate</name>
        <dbReference type="ChEBI" id="CHEBI:597326"/>
    </ligand>
</feature>
<dbReference type="NCBIfam" id="TIGR00260">
    <property type="entry name" value="thrC"/>
    <property type="match status" value="1"/>
</dbReference>
<dbReference type="Gene3D" id="3.40.50.1100">
    <property type="match status" value="2"/>
</dbReference>
<keyword evidence="10 13" id="KW-0456">Lyase</keyword>
<proteinExistence type="inferred from homology"/>
<dbReference type="GO" id="GO:0030170">
    <property type="term" value="F:pyridoxal phosphate binding"/>
    <property type="evidence" value="ECO:0007669"/>
    <property type="project" value="InterPro"/>
</dbReference>
<evidence type="ECO:0000256" key="12">
    <source>
        <dbReference type="NCBIfam" id="TIGR00260"/>
    </source>
</evidence>
<dbReference type="GO" id="GO:0009097">
    <property type="term" value="P:isoleucine biosynthetic process"/>
    <property type="evidence" value="ECO:0007669"/>
    <property type="project" value="TreeGrafter"/>
</dbReference>
<evidence type="ECO:0000256" key="3">
    <source>
        <dbReference type="ARBA" id="ARBA00004979"/>
    </source>
</evidence>
<dbReference type="RefSeq" id="WP_059351180.1">
    <property type="nucleotide sequence ID" value="NZ_LDYG01000029.1"/>
</dbReference>
<dbReference type="InterPro" id="IPR000634">
    <property type="entry name" value="Ser/Thr_deHydtase_PyrdxlP-BS"/>
</dbReference>
<dbReference type="FunFam" id="3.40.50.1100:FF:000014">
    <property type="entry name" value="Threonine synthase"/>
    <property type="match status" value="1"/>
</dbReference>
<evidence type="ECO:0000313" key="19">
    <source>
        <dbReference type="Proteomes" id="UP000074108"/>
    </source>
</evidence>
<comment type="catalytic activity">
    <reaction evidence="11 13">
        <text>O-phospho-L-homoserine + H2O = L-threonine + phosphate</text>
        <dbReference type="Rhea" id="RHEA:10840"/>
        <dbReference type="ChEBI" id="CHEBI:15377"/>
        <dbReference type="ChEBI" id="CHEBI:43474"/>
        <dbReference type="ChEBI" id="CHEBI:57590"/>
        <dbReference type="ChEBI" id="CHEBI:57926"/>
        <dbReference type="EC" id="4.2.3.1"/>
    </reaction>
</comment>
<dbReference type="SUPFAM" id="SSF53686">
    <property type="entry name" value="Tryptophan synthase beta subunit-like PLP-dependent enzymes"/>
    <property type="match status" value="1"/>
</dbReference>
<dbReference type="PIRSF" id="PIRSF038945">
    <property type="entry name" value="Thr_synthase"/>
    <property type="match status" value="1"/>
</dbReference>
<dbReference type="InterPro" id="IPR036052">
    <property type="entry name" value="TrpB-like_PALP_sf"/>
</dbReference>
<organism evidence="18 19">
    <name type="scientific">Bacillus coahuilensis p1.1.43</name>
    <dbReference type="NCBI Taxonomy" id="1150625"/>
    <lineage>
        <taxon>Bacteria</taxon>
        <taxon>Bacillati</taxon>
        <taxon>Bacillota</taxon>
        <taxon>Bacilli</taxon>
        <taxon>Bacillales</taxon>
        <taxon>Bacillaceae</taxon>
        <taxon>Bacillus</taxon>
    </lineage>
</organism>
<comment type="function">
    <text evidence="2 13">Catalyzes the gamma-elimination of phosphate from L-phosphohomoserine and the beta-addition of water to produce L-threonine.</text>
</comment>
<dbReference type="GO" id="GO:0004794">
    <property type="term" value="F:threonine deaminase activity"/>
    <property type="evidence" value="ECO:0007669"/>
    <property type="project" value="TreeGrafter"/>
</dbReference>
<comment type="cofactor">
    <cofactor evidence="1 13 14">
        <name>pyridoxal 5'-phosphate</name>
        <dbReference type="ChEBI" id="CHEBI:597326"/>
    </cofactor>
</comment>
<evidence type="ECO:0000256" key="5">
    <source>
        <dbReference type="ARBA" id="ARBA00013028"/>
    </source>
</evidence>
<evidence type="ECO:0000259" key="17">
    <source>
        <dbReference type="Pfam" id="PF00291"/>
    </source>
</evidence>
<keyword evidence="7 13" id="KW-0028">Amino-acid biosynthesis</keyword>
<dbReference type="GO" id="GO:0009088">
    <property type="term" value="P:threonine biosynthetic process"/>
    <property type="evidence" value="ECO:0007669"/>
    <property type="project" value="UniProtKB-UniRule"/>
</dbReference>
<sequence length="356" mass="38011">MKGYQGLLHAYKEYLPVNTRTPMLSLLEGHTPLIPLPYFSEEWGITLHAKYEGANPTGSFKDRGMVLAVAKAVEEGSDTIICASTGNTSAAAAAYAARANLRCIVVIPNGKIARGKLAQAVMYGAEIISIDGNFDQALQIVKKVSSKENVTLVNSINPYRIEGQKTSAFEICDELGMSPDIVALPVGNAGNITAYWKGFKEYHFEKETGLPKMFGFQAAGAAPIVNNGPVSHPETIATAIRIGNPASWEGARSALEQSKGEIHAVTDEEIVEGYKLLARHEGVFAEPASCASFAGIKKLSEQGKLPKGIKIVLILTGNGLKDPETAVVEGGVTSAILPNDEEAVTEFIRGRGKVRI</sequence>
<evidence type="ECO:0000256" key="16">
    <source>
        <dbReference type="PIRSR" id="PIRSR038945-3"/>
    </source>
</evidence>
<evidence type="ECO:0000256" key="4">
    <source>
        <dbReference type="ARBA" id="ARBA00005517"/>
    </source>
</evidence>
<dbReference type="EC" id="4.2.3.1" evidence="5 12"/>
<dbReference type="CDD" id="cd01563">
    <property type="entry name" value="Thr-synth_1"/>
    <property type="match status" value="1"/>
</dbReference>
<dbReference type="InterPro" id="IPR004450">
    <property type="entry name" value="Thr_synthase-like"/>
</dbReference>
<comment type="caution">
    <text evidence="18">The sequence shown here is derived from an EMBL/GenBank/DDBJ whole genome shotgun (WGS) entry which is preliminary data.</text>
</comment>
<evidence type="ECO:0000256" key="2">
    <source>
        <dbReference type="ARBA" id="ARBA00003648"/>
    </source>
</evidence>
<evidence type="ECO:0000256" key="11">
    <source>
        <dbReference type="ARBA" id="ARBA00049144"/>
    </source>
</evidence>
<dbReference type="EMBL" id="LDYG01000029">
    <property type="protein sequence ID" value="KUP06311.1"/>
    <property type="molecule type" value="Genomic_DNA"/>
</dbReference>
<evidence type="ECO:0000256" key="7">
    <source>
        <dbReference type="ARBA" id="ARBA00022605"/>
    </source>
</evidence>
<dbReference type="OrthoDB" id="9778118at2"/>
<dbReference type="PROSITE" id="PS00165">
    <property type="entry name" value="DEHYDRATASE_SER_THR"/>
    <property type="match status" value="1"/>
</dbReference>
<dbReference type="InterPro" id="IPR050147">
    <property type="entry name" value="Ser/Thr_Dehydratase"/>
</dbReference>
<evidence type="ECO:0000256" key="6">
    <source>
        <dbReference type="ARBA" id="ARBA00018679"/>
    </source>
</evidence>
<keyword evidence="19" id="KW-1185">Reference proteome</keyword>
<evidence type="ECO:0000256" key="1">
    <source>
        <dbReference type="ARBA" id="ARBA00001933"/>
    </source>
</evidence>
<keyword evidence="8 13" id="KW-0791">Threonine biosynthesis</keyword>
<dbReference type="Proteomes" id="UP000074108">
    <property type="component" value="Unassembled WGS sequence"/>
</dbReference>
<evidence type="ECO:0000256" key="10">
    <source>
        <dbReference type="ARBA" id="ARBA00023239"/>
    </source>
</evidence>
<feature type="modified residue" description="N6-(pyridoxal phosphate)lysine" evidence="15">
    <location>
        <position position="61"/>
    </location>
</feature>
<dbReference type="InterPro" id="IPR001926">
    <property type="entry name" value="TrpB-like_PALP"/>
</dbReference>
<dbReference type="GO" id="GO:0006567">
    <property type="term" value="P:L-threonine catabolic process"/>
    <property type="evidence" value="ECO:0007669"/>
    <property type="project" value="TreeGrafter"/>
</dbReference>
<dbReference type="GO" id="GO:0003941">
    <property type="term" value="F:L-serine ammonia-lyase activity"/>
    <property type="evidence" value="ECO:0007669"/>
    <property type="project" value="TreeGrafter"/>
</dbReference>
<dbReference type="UniPathway" id="UPA00050">
    <property type="reaction ID" value="UER00065"/>
</dbReference>
<comment type="pathway">
    <text evidence="3 13">Amino-acid biosynthesis; L-threonine biosynthesis; L-threonine from L-aspartate: step 5/5.</text>
</comment>
<comment type="similarity">
    <text evidence="4 13">Belongs to the threonine synthase family.</text>
</comment>
<evidence type="ECO:0000256" key="13">
    <source>
        <dbReference type="PIRNR" id="PIRNR038945"/>
    </source>
</evidence>
<feature type="binding site" evidence="14">
    <location>
        <position position="316"/>
    </location>
    <ligand>
        <name>pyridoxal 5'-phosphate</name>
        <dbReference type="ChEBI" id="CHEBI:597326"/>
    </ligand>
</feature>
<dbReference type="InterPro" id="IPR026260">
    <property type="entry name" value="Thr_Synthase_bac/arc"/>
</dbReference>
<evidence type="ECO:0000256" key="15">
    <source>
        <dbReference type="PIRSR" id="PIRSR038945-2"/>
    </source>
</evidence>
<dbReference type="GO" id="GO:0006565">
    <property type="term" value="P:L-serine catabolic process"/>
    <property type="evidence" value="ECO:0007669"/>
    <property type="project" value="TreeGrafter"/>
</dbReference>
<evidence type="ECO:0000256" key="9">
    <source>
        <dbReference type="ARBA" id="ARBA00022898"/>
    </source>
</evidence>
<dbReference type="PANTHER" id="PTHR48078">
    <property type="entry name" value="THREONINE DEHYDRATASE, MITOCHONDRIAL-RELATED"/>
    <property type="match status" value="1"/>
</dbReference>